<name>A0ABS7RME9_9ACTN</name>
<evidence type="ECO:0000313" key="4">
    <source>
        <dbReference type="Proteomes" id="UP000754710"/>
    </source>
</evidence>
<evidence type="ECO:0000256" key="1">
    <source>
        <dbReference type="SAM" id="MobiDB-lite"/>
    </source>
</evidence>
<protein>
    <submittedName>
        <fullName evidence="3">Uncharacterized protein</fullName>
    </submittedName>
</protein>
<gene>
    <name evidence="3" type="ORF">K1X13_13920</name>
</gene>
<feature type="compositionally biased region" description="Basic and acidic residues" evidence="1">
    <location>
        <begin position="10"/>
        <end position="20"/>
    </location>
</feature>
<dbReference type="RefSeq" id="WP_221025617.1">
    <property type="nucleotide sequence ID" value="NZ_JAIEZQ010000002.1"/>
</dbReference>
<keyword evidence="2" id="KW-1133">Transmembrane helix</keyword>
<dbReference type="EMBL" id="JAIEZQ010000002">
    <property type="protein sequence ID" value="MBY9075926.1"/>
    <property type="molecule type" value="Genomic_DNA"/>
</dbReference>
<feature type="region of interest" description="Disordered" evidence="1">
    <location>
        <begin position="1"/>
        <end position="51"/>
    </location>
</feature>
<organism evidence="3 4">
    <name type="scientific">Nocardioides jiangsuensis</name>
    <dbReference type="NCBI Taxonomy" id="2866161"/>
    <lineage>
        <taxon>Bacteria</taxon>
        <taxon>Bacillati</taxon>
        <taxon>Actinomycetota</taxon>
        <taxon>Actinomycetes</taxon>
        <taxon>Propionibacteriales</taxon>
        <taxon>Nocardioidaceae</taxon>
        <taxon>Nocardioides</taxon>
    </lineage>
</organism>
<evidence type="ECO:0000256" key="2">
    <source>
        <dbReference type="SAM" id="Phobius"/>
    </source>
</evidence>
<feature type="transmembrane region" description="Helical" evidence="2">
    <location>
        <begin position="50"/>
        <end position="70"/>
    </location>
</feature>
<comment type="caution">
    <text evidence="3">The sequence shown here is derived from an EMBL/GenBank/DDBJ whole genome shotgun (WGS) entry which is preliminary data.</text>
</comment>
<keyword evidence="4" id="KW-1185">Reference proteome</keyword>
<keyword evidence="2" id="KW-0812">Transmembrane</keyword>
<reference evidence="3 4" key="1">
    <citation type="submission" date="2021-08" db="EMBL/GenBank/DDBJ databases">
        <title>Nocardioides bacterium WL0053 sp. nov., isolated from the sediment.</title>
        <authorList>
            <person name="Wang L."/>
            <person name="Zhang D."/>
            <person name="Zhang A."/>
        </authorList>
    </citation>
    <scope>NUCLEOTIDE SEQUENCE [LARGE SCALE GENOMIC DNA]</scope>
    <source>
        <strain evidence="3 4">WL0053</strain>
    </source>
</reference>
<feature type="transmembrane region" description="Helical" evidence="2">
    <location>
        <begin position="90"/>
        <end position="111"/>
    </location>
</feature>
<sequence length="137" mass="14460">MSETSRPVGRRAEPSGRRAEPGVVRSQGGARRSEPVARGRRSQARSGPGPWPQVAAHGLGAVLTGMAWFYLVGAATDFGVLAVRGQTPAWVFTIAASIGAVVCLLLFLVLVGRGLRTLGIVSDYQPRRAAPGRRRAS</sequence>
<accession>A0ABS7RME9</accession>
<keyword evidence="2" id="KW-0472">Membrane</keyword>
<dbReference type="Proteomes" id="UP000754710">
    <property type="component" value="Unassembled WGS sequence"/>
</dbReference>
<evidence type="ECO:0000313" key="3">
    <source>
        <dbReference type="EMBL" id="MBY9075926.1"/>
    </source>
</evidence>
<proteinExistence type="predicted"/>